<feature type="region of interest" description="Disordered" evidence="1">
    <location>
        <begin position="1"/>
        <end position="50"/>
    </location>
</feature>
<proteinExistence type="predicted"/>
<evidence type="ECO:0000256" key="1">
    <source>
        <dbReference type="SAM" id="MobiDB-lite"/>
    </source>
</evidence>
<name>A0A0C9V8T5_SPHS4</name>
<evidence type="ECO:0000313" key="2">
    <source>
        <dbReference type="EMBL" id="KIJ37907.1"/>
    </source>
</evidence>
<evidence type="ECO:0000313" key="3">
    <source>
        <dbReference type="Proteomes" id="UP000054279"/>
    </source>
</evidence>
<dbReference type="AlphaFoldDB" id="A0A0C9V8T5"/>
<gene>
    <name evidence="2" type="ORF">M422DRAFT_33526</name>
</gene>
<dbReference type="PANTHER" id="PTHR34689">
    <property type="entry name" value="NUCLEIC ACID-BINDING PROTEIN"/>
    <property type="match status" value="1"/>
</dbReference>
<dbReference type="Proteomes" id="UP000054279">
    <property type="component" value="Unassembled WGS sequence"/>
</dbReference>
<dbReference type="OrthoDB" id="2538345at2759"/>
<organism evidence="2 3">
    <name type="scientific">Sphaerobolus stellatus (strain SS14)</name>
    <dbReference type="NCBI Taxonomy" id="990650"/>
    <lineage>
        <taxon>Eukaryota</taxon>
        <taxon>Fungi</taxon>
        <taxon>Dikarya</taxon>
        <taxon>Basidiomycota</taxon>
        <taxon>Agaricomycotina</taxon>
        <taxon>Agaricomycetes</taxon>
        <taxon>Phallomycetidae</taxon>
        <taxon>Geastrales</taxon>
        <taxon>Sphaerobolaceae</taxon>
        <taxon>Sphaerobolus</taxon>
    </lineage>
</organism>
<sequence length="198" mass="23687">MPDYIDREYARPRSPRRERSPDRSRARERGPSKDRYRHDSKERHPGKKSSAVTFQWGKYGVINETDQYNKEEEFRAWLVEECKISPEIMSKEQTKKQSSKFVEDYNTVALPHEKFYDMKRYDARMSLLRHGEFVADLRAHSSAHKRVVVEQDSHISKATEQLKDLRRVQRERVEIAKRKQLGLEVSRKLGVWMEEFDD</sequence>
<dbReference type="PANTHER" id="PTHR34689:SF1">
    <property type="entry name" value="NUCLEIC ACID-BINDING PROTEIN"/>
    <property type="match status" value="1"/>
</dbReference>
<keyword evidence="3" id="KW-1185">Reference proteome</keyword>
<feature type="compositionally biased region" description="Basic and acidic residues" evidence="1">
    <location>
        <begin position="1"/>
        <end position="43"/>
    </location>
</feature>
<dbReference type="HOGENOM" id="CLU_072374_1_0_1"/>
<protein>
    <submittedName>
        <fullName evidence="2">Uncharacterized protein</fullName>
    </submittedName>
</protein>
<dbReference type="EMBL" id="KN837165">
    <property type="protein sequence ID" value="KIJ37907.1"/>
    <property type="molecule type" value="Genomic_DNA"/>
</dbReference>
<accession>A0A0C9V8T5</accession>
<reference evidence="2 3" key="1">
    <citation type="submission" date="2014-06" db="EMBL/GenBank/DDBJ databases">
        <title>Evolutionary Origins and Diversification of the Mycorrhizal Mutualists.</title>
        <authorList>
            <consortium name="DOE Joint Genome Institute"/>
            <consortium name="Mycorrhizal Genomics Consortium"/>
            <person name="Kohler A."/>
            <person name="Kuo A."/>
            <person name="Nagy L.G."/>
            <person name="Floudas D."/>
            <person name="Copeland A."/>
            <person name="Barry K.W."/>
            <person name="Cichocki N."/>
            <person name="Veneault-Fourrey C."/>
            <person name="LaButti K."/>
            <person name="Lindquist E.A."/>
            <person name="Lipzen A."/>
            <person name="Lundell T."/>
            <person name="Morin E."/>
            <person name="Murat C."/>
            <person name="Riley R."/>
            <person name="Ohm R."/>
            <person name="Sun H."/>
            <person name="Tunlid A."/>
            <person name="Henrissat B."/>
            <person name="Grigoriev I.V."/>
            <person name="Hibbett D.S."/>
            <person name="Martin F."/>
        </authorList>
    </citation>
    <scope>NUCLEOTIDE SEQUENCE [LARGE SCALE GENOMIC DNA]</scope>
    <source>
        <strain evidence="2 3">SS14</strain>
    </source>
</reference>